<dbReference type="GO" id="GO:0032543">
    <property type="term" value="P:mitochondrial translation"/>
    <property type="evidence" value="ECO:0007669"/>
    <property type="project" value="TreeGrafter"/>
</dbReference>
<dbReference type="EMBL" id="MK085995">
    <property type="protein sequence ID" value="QBX98275.1"/>
    <property type="molecule type" value="Genomic_DNA"/>
</dbReference>
<evidence type="ECO:0000256" key="3">
    <source>
        <dbReference type="ARBA" id="ARBA00022980"/>
    </source>
</evidence>
<dbReference type="HAMAP" id="MF_01320_B">
    <property type="entry name" value="Ribosomal_uL2_B"/>
    <property type="match status" value="1"/>
</dbReference>
<dbReference type="InterPro" id="IPR012340">
    <property type="entry name" value="NA-bd_OB-fold"/>
</dbReference>
<dbReference type="GO" id="GO:0016740">
    <property type="term" value="F:transferase activity"/>
    <property type="evidence" value="ECO:0007669"/>
    <property type="project" value="InterPro"/>
</dbReference>
<evidence type="ECO:0000259" key="8">
    <source>
        <dbReference type="SMART" id="SM01383"/>
    </source>
</evidence>
<gene>
    <name evidence="5 9" type="primary">rpl2</name>
</gene>
<dbReference type="InterPro" id="IPR005880">
    <property type="entry name" value="Ribosomal_uL2_bac/org-type"/>
</dbReference>
<dbReference type="Pfam" id="PF00181">
    <property type="entry name" value="Ribosomal_L2_N"/>
    <property type="match status" value="1"/>
</dbReference>
<dbReference type="PANTHER" id="PTHR13691:SF5">
    <property type="entry name" value="LARGE RIBOSOMAL SUBUNIT PROTEIN UL2M"/>
    <property type="match status" value="1"/>
</dbReference>
<comment type="subunit">
    <text evidence="2 5">Part of the 50S ribosomal subunit.</text>
</comment>
<dbReference type="InterPro" id="IPR014722">
    <property type="entry name" value="Rib_uL2_dom2"/>
</dbReference>
<reference evidence="9" key="1">
    <citation type="journal article" date="2019" name="Genome Biol. Evol.">
        <title>Tracing the Evolution of the Plastome and Mitogenome in the Chloropicophyceae Uncovered Convergent tRNA Gene Losses and a Variant Plastid Genetic Code.</title>
        <authorList>
            <person name="Turmel M."/>
            <person name="Dos Santos A.L."/>
            <person name="Otis C."/>
            <person name="Sergerie R."/>
            <person name="Lemieux C."/>
        </authorList>
    </citation>
    <scope>NUCLEOTIDE SEQUENCE</scope>
</reference>
<geneLocation type="chloroplast" evidence="9"/>
<keyword evidence="9" id="KW-0934">Plastid</keyword>
<feature type="region of interest" description="Disordered" evidence="6">
    <location>
        <begin position="216"/>
        <end position="276"/>
    </location>
</feature>
<feature type="domain" description="Large ribosomal subunit protein uL2 RNA-binding" evidence="8">
    <location>
        <begin position="42"/>
        <end position="118"/>
    </location>
</feature>
<dbReference type="InterPro" id="IPR022669">
    <property type="entry name" value="Ribosomal_uL2_C"/>
</dbReference>
<keyword evidence="3 5" id="KW-0689">Ribosomal protein</keyword>
<evidence type="ECO:0000256" key="4">
    <source>
        <dbReference type="ARBA" id="ARBA00023274"/>
    </source>
</evidence>
<dbReference type="InterPro" id="IPR008991">
    <property type="entry name" value="Translation_prot_SH3-like_sf"/>
</dbReference>
<dbReference type="PIRSF" id="PIRSF002158">
    <property type="entry name" value="Ribosomal_L2"/>
    <property type="match status" value="1"/>
</dbReference>
<comment type="subcellular location">
    <subcellularLocation>
        <location evidence="5">Plastid</location>
        <location evidence="5">Chloroplast</location>
    </subcellularLocation>
</comment>
<dbReference type="GO" id="GO:0019843">
    <property type="term" value="F:rRNA binding"/>
    <property type="evidence" value="ECO:0007669"/>
    <property type="project" value="UniProtKB-UniRule"/>
</dbReference>
<proteinExistence type="inferred from homology"/>
<dbReference type="Gene3D" id="4.10.950.10">
    <property type="entry name" value="Ribosomal protein L2, domain 3"/>
    <property type="match status" value="1"/>
</dbReference>
<dbReference type="FunFam" id="2.30.30.30:FF:000001">
    <property type="entry name" value="50S ribosomal protein L2"/>
    <property type="match status" value="1"/>
</dbReference>
<dbReference type="FunFam" id="4.10.950.10:FF:000001">
    <property type="entry name" value="50S ribosomal protein L2"/>
    <property type="match status" value="1"/>
</dbReference>
<dbReference type="InterPro" id="IPR022671">
    <property type="entry name" value="Ribosomal_uL2_CS"/>
</dbReference>
<organism evidence="9">
    <name type="scientific">Chloroparvula pacifica</name>
    <dbReference type="NCBI Taxonomy" id="1883388"/>
    <lineage>
        <taxon>Eukaryota</taxon>
        <taxon>Viridiplantae</taxon>
        <taxon>Chlorophyta</taxon>
        <taxon>Chloropicophyceae</taxon>
        <taxon>Chloropicales</taxon>
        <taxon>Chloropicaceae</taxon>
        <taxon>Chloroparvula</taxon>
    </lineage>
</organism>
<dbReference type="InterPro" id="IPR014726">
    <property type="entry name" value="Ribosomal_uL2_dom3"/>
</dbReference>
<dbReference type="SMART" id="SM01382">
    <property type="entry name" value="Ribosomal_L2_C"/>
    <property type="match status" value="1"/>
</dbReference>
<feature type="compositionally biased region" description="Basic residues" evidence="6">
    <location>
        <begin position="254"/>
        <end position="263"/>
    </location>
</feature>
<dbReference type="InterPro" id="IPR002171">
    <property type="entry name" value="Ribosomal_uL2"/>
</dbReference>
<dbReference type="GO" id="GO:0005762">
    <property type="term" value="C:mitochondrial large ribosomal subunit"/>
    <property type="evidence" value="ECO:0007669"/>
    <property type="project" value="TreeGrafter"/>
</dbReference>
<accession>A0A4D6C3J4</accession>
<keyword evidence="4 5" id="KW-0687">Ribonucleoprotein</keyword>
<comment type="similarity">
    <text evidence="1 5">Belongs to the universal ribosomal protein uL2 family.</text>
</comment>
<protein>
    <recommendedName>
        <fullName evidence="5">Large ribosomal subunit protein uL2c</fullName>
    </recommendedName>
</protein>
<dbReference type="GeneID" id="40351345"/>
<dbReference type="Gene3D" id="2.30.30.30">
    <property type="match status" value="1"/>
</dbReference>
<dbReference type="GO" id="GO:0009507">
    <property type="term" value="C:chloroplast"/>
    <property type="evidence" value="ECO:0007669"/>
    <property type="project" value="UniProtKB-SubCell"/>
</dbReference>
<dbReference type="SUPFAM" id="SSF50104">
    <property type="entry name" value="Translation proteins SH3-like domain"/>
    <property type="match status" value="1"/>
</dbReference>
<evidence type="ECO:0000256" key="1">
    <source>
        <dbReference type="ARBA" id="ARBA00005636"/>
    </source>
</evidence>
<name>A0A4D6C3J4_9CHLO</name>
<dbReference type="Pfam" id="PF03947">
    <property type="entry name" value="Ribosomal_L2_C"/>
    <property type="match status" value="1"/>
</dbReference>
<dbReference type="InterPro" id="IPR022666">
    <property type="entry name" value="Ribosomal_uL2_RNA-bd_dom"/>
</dbReference>
<keyword evidence="9" id="KW-0150">Chloroplast</keyword>
<dbReference type="AlphaFoldDB" id="A0A4D6C3J4"/>
<evidence type="ECO:0000259" key="7">
    <source>
        <dbReference type="SMART" id="SM01382"/>
    </source>
</evidence>
<dbReference type="SMART" id="SM01383">
    <property type="entry name" value="Ribosomal_L2"/>
    <property type="match status" value="1"/>
</dbReference>
<dbReference type="PANTHER" id="PTHR13691">
    <property type="entry name" value="RIBOSOMAL PROTEIN L2"/>
    <property type="match status" value="1"/>
</dbReference>
<dbReference type="GO" id="GO:0003735">
    <property type="term" value="F:structural constituent of ribosome"/>
    <property type="evidence" value="ECO:0007669"/>
    <property type="project" value="InterPro"/>
</dbReference>
<dbReference type="Gene3D" id="2.40.50.140">
    <property type="entry name" value="Nucleic acid-binding proteins"/>
    <property type="match status" value="1"/>
</dbReference>
<dbReference type="RefSeq" id="YP_009646536.1">
    <property type="nucleotide sequence ID" value="NC_042489.1"/>
</dbReference>
<sequence length="276" mass="30476">MGIRLYTAQTPSQRHCATSDFKDITIKKRDRKLCGPLNRRHGRNNRGIITSRHRGAGHKRVYRFVDTKRDNYGVPAKVKGVSYDPNRTANIALVEYPNGQSAYIIHPEGLTEGQMVVSGYSAPLQSGNTLPLKAIPLGIEIHNIEIEPSRGGKLVKAAGTAARLVAKEGSYATIRLPSGETRLIHQDCWVTIGRVGNSDHANQCFGKAGRKRWMGRRPHVRGSVMNPVDHPHGGGEGRAPIGRPSPVTPWGKRTLGKRTRKSKKYSDKLIIRRSSS</sequence>
<feature type="domain" description="Large ribosomal subunit protein uL2 C-terminal" evidence="7">
    <location>
        <begin position="124"/>
        <end position="253"/>
    </location>
</feature>
<evidence type="ECO:0000313" key="9">
    <source>
        <dbReference type="EMBL" id="QBX98275.1"/>
    </source>
</evidence>
<dbReference type="SUPFAM" id="SSF50249">
    <property type="entry name" value="Nucleic acid-binding proteins"/>
    <property type="match status" value="1"/>
</dbReference>
<dbReference type="PROSITE" id="PS00467">
    <property type="entry name" value="RIBOSOMAL_L2"/>
    <property type="match status" value="1"/>
</dbReference>
<evidence type="ECO:0000256" key="2">
    <source>
        <dbReference type="ARBA" id="ARBA00011838"/>
    </source>
</evidence>
<dbReference type="NCBIfam" id="TIGR01171">
    <property type="entry name" value="rplB_bact"/>
    <property type="match status" value="1"/>
</dbReference>
<evidence type="ECO:0000256" key="5">
    <source>
        <dbReference type="HAMAP-Rule" id="MF_01320"/>
    </source>
</evidence>
<evidence type="ECO:0000256" key="6">
    <source>
        <dbReference type="SAM" id="MobiDB-lite"/>
    </source>
</evidence>